<dbReference type="EMBL" id="LR899010">
    <property type="protein sequence ID" value="CAD7083191.1"/>
    <property type="molecule type" value="Genomic_DNA"/>
</dbReference>
<keyword evidence="6 8" id="KW-0472">Membrane</keyword>
<evidence type="ECO:0000313" key="10">
    <source>
        <dbReference type="EMBL" id="CAD7083191.1"/>
    </source>
</evidence>
<dbReference type="PANTHER" id="PTHR14009:SF13">
    <property type="entry name" value="LETM1 DOMAIN-CONTAINING PROTEIN 1"/>
    <property type="match status" value="1"/>
</dbReference>
<feature type="transmembrane region" description="Helical" evidence="8">
    <location>
        <begin position="132"/>
        <end position="155"/>
    </location>
</feature>
<dbReference type="Proteomes" id="UP000594454">
    <property type="component" value="Chromosome 2"/>
</dbReference>
<dbReference type="Pfam" id="PF07766">
    <property type="entry name" value="LETM1_RBD"/>
    <property type="match status" value="1"/>
</dbReference>
<keyword evidence="4 8" id="KW-1133">Transmembrane helix</keyword>
<reference evidence="10 11" key="1">
    <citation type="submission" date="2020-11" db="EMBL/GenBank/DDBJ databases">
        <authorList>
            <person name="Wallbank WR R."/>
            <person name="Pardo Diaz C."/>
            <person name="Kozak K."/>
            <person name="Martin S."/>
            <person name="Jiggins C."/>
            <person name="Moest M."/>
            <person name="Warren A I."/>
            <person name="Generalovic N T."/>
            <person name="Byers J.R.P. K."/>
            <person name="Montejo-Kovacevich G."/>
            <person name="Yen C E."/>
        </authorList>
    </citation>
    <scope>NUCLEOTIDE SEQUENCE [LARGE SCALE GENOMIC DNA]</scope>
</reference>
<feature type="domain" description="Letm1 RBD" evidence="9">
    <location>
        <begin position="181"/>
        <end position="361"/>
    </location>
</feature>
<keyword evidence="2 8" id="KW-0812">Transmembrane</keyword>
<comment type="subcellular location">
    <subcellularLocation>
        <location evidence="1">Mitochondrion inner membrane</location>
        <topology evidence="1">Single-pass membrane protein</topology>
    </subcellularLocation>
</comment>
<evidence type="ECO:0000256" key="1">
    <source>
        <dbReference type="ARBA" id="ARBA00004434"/>
    </source>
</evidence>
<dbReference type="InParanoid" id="A0A7R8YS49"/>
<dbReference type="FunCoup" id="A0A7R8YS49">
    <property type="interactions" value="1607"/>
</dbReference>
<dbReference type="GO" id="GO:0030003">
    <property type="term" value="P:intracellular monoatomic cation homeostasis"/>
    <property type="evidence" value="ECO:0007669"/>
    <property type="project" value="TreeGrafter"/>
</dbReference>
<dbReference type="InterPro" id="IPR044202">
    <property type="entry name" value="LETM1/MDM38-like"/>
</dbReference>
<evidence type="ECO:0000256" key="3">
    <source>
        <dbReference type="ARBA" id="ARBA00022792"/>
    </source>
</evidence>
<evidence type="ECO:0000256" key="5">
    <source>
        <dbReference type="ARBA" id="ARBA00023128"/>
    </source>
</evidence>
<protein>
    <recommendedName>
        <fullName evidence="9">Letm1 RBD domain-containing protein</fullName>
    </recommendedName>
</protein>
<keyword evidence="11" id="KW-1185">Reference proteome</keyword>
<name>A0A7R8YS49_HERIL</name>
<evidence type="ECO:0000256" key="2">
    <source>
        <dbReference type="ARBA" id="ARBA00022692"/>
    </source>
</evidence>
<evidence type="ECO:0000256" key="8">
    <source>
        <dbReference type="SAM" id="Phobius"/>
    </source>
</evidence>
<keyword evidence="3" id="KW-0999">Mitochondrion inner membrane</keyword>
<evidence type="ECO:0000259" key="9">
    <source>
        <dbReference type="PROSITE" id="PS51758"/>
    </source>
</evidence>
<proteinExistence type="predicted"/>
<evidence type="ECO:0000313" key="11">
    <source>
        <dbReference type="Proteomes" id="UP000594454"/>
    </source>
</evidence>
<dbReference type="AlphaFoldDB" id="A0A7R8YS49"/>
<sequence length="361" mass="41654">MASVLIRGLRMGFHRLDGRLATISIRPYSTDSTKDSKVSKYSPEALKKDVRGYVFTRYVDHVKNYDKGLQKNFPSALRVYRVFVDGVAAFYQDMKRYIKITRIINGSAQGLAALTRGELELYLQMRLDMYKVAPVILFSSLPFVGYAALPLAALYPRALLSSHFWTLQQKAEFQQYYLIQRLSNNRNVLRSLQSKLEEAKCLKYYEVWNHIIVLLGSGQHPSPNEILSIKDLFAESPYQFSSLTQTHIKYLCNIHGIRAGLFAIFGREKLRERADLLHHMDLAIRREGGVHNMHPDALKKACYIRGLNPINMSSDGMIEWLQGWVEVSLDLEEQHNSLLLHLPILLGYNHPNNWQLIYKKH</sequence>
<dbReference type="InterPro" id="IPR033122">
    <property type="entry name" value="LETM1-like_RBD"/>
</dbReference>
<dbReference type="OMA" id="EGGVHNM"/>
<organism evidence="10 11">
    <name type="scientific">Hermetia illucens</name>
    <name type="common">Black soldier fly</name>
    <dbReference type="NCBI Taxonomy" id="343691"/>
    <lineage>
        <taxon>Eukaryota</taxon>
        <taxon>Metazoa</taxon>
        <taxon>Ecdysozoa</taxon>
        <taxon>Arthropoda</taxon>
        <taxon>Hexapoda</taxon>
        <taxon>Insecta</taxon>
        <taxon>Pterygota</taxon>
        <taxon>Neoptera</taxon>
        <taxon>Endopterygota</taxon>
        <taxon>Diptera</taxon>
        <taxon>Brachycera</taxon>
        <taxon>Stratiomyomorpha</taxon>
        <taxon>Stratiomyidae</taxon>
        <taxon>Hermetiinae</taxon>
        <taxon>Hermetia</taxon>
    </lineage>
</organism>
<gene>
    <name evidence="10" type="ORF">HERILL_LOCUS6167</name>
</gene>
<evidence type="ECO:0000256" key="4">
    <source>
        <dbReference type="ARBA" id="ARBA00022989"/>
    </source>
</evidence>
<keyword evidence="5 7" id="KW-0496">Mitochondrion</keyword>
<dbReference type="PROSITE" id="PS51758">
    <property type="entry name" value="LETM1_RBD"/>
    <property type="match status" value="1"/>
</dbReference>
<evidence type="ECO:0000256" key="7">
    <source>
        <dbReference type="PROSITE-ProRule" id="PRU01094"/>
    </source>
</evidence>
<dbReference type="GO" id="GO:0005743">
    <property type="term" value="C:mitochondrial inner membrane"/>
    <property type="evidence" value="ECO:0007669"/>
    <property type="project" value="UniProtKB-SubCell"/>
</dbReference>
<accession>A0A7R8YS49</accession>
<dbReference type="OrthoDB" id="73691at2759"/>
<dbReference type="GO" id="GO:0043022">
    <property type="term" value="F:ribosome binding"/>
    <property type="evidence" value="ECO:0007669"/>
    <property type="project" value="InterPro"/>
</dbReference>
<dbReference type="PANTHER" id="PTHR14009">
    <property type="entry name" value="LEUCINE ZIPPER-EF-HAND CONTAINING TRANSMEMBRANE PROTEIN"/>
    <property type="match status" value="1"/>
</dbReference>
<evidence type="ECO:0000256" key="6">
    <source>
        <dbReference type="ARBA" id="ARBA00023136"/>
    </source>
</evidence>